<reference evidence="3 4" key="1">
    <citation type="submission" date="2023-09" db="EMBL/GenBank/DDBJ databases">
        <title>Genomes of two closely related lineages of the louse Polyplax serrata with different host specificities.</title>
        <authorList>
            <person name="Martinu J."/>
            <person name="Tarabai H."/>
            <person name="Stefka J."/>
            <person name="Hypsa V."/>
        </authorList>
    </citation>
    <scope>NUCLEOTIDE SEQUENCE [LARGE SCALE GENOMIC DNA]</scope>
    <source>
        <strain evidence="3">98ZLc_SE</strain>
    </source>
</reference>
<dbReference type="InterPro" id="IPR027417">
    <property type="entry name" value="P-loop_NTPase"/>
</dbReference>
<accession>A0ABR1AHZ7</accession>
<proteinExistence type="predicted"/>
<keyword evidence="1" id="KW-0547">Nucleotide-binding</keyword>
<dbReference type="InterPro" id="IPR001806">
    <property type="entry name" value="Small_GTPase"/>
</dbReference>
<dbReference type="InterPro" id="IPR050227">
    <property type="entry name" value="Rab"/>
</dbReference>
<evidence type="ECO:0000256" key="1">
    <source>
        <dbReference type="ARBA" id="ARBA00022741"/>
    </source>
</evidence>
<dbReference type="PROSITE" id="PS51419">
    <property type="entry name" value="RAB"/>
    <property type="match status" value="1"/>
</dbReference>
<keyword evidence="2" id="KW-0342">GTP-binding</keyword>
<dbReference type="Gene3D" id="3.40.50.300">
    <property type="entry name" value="P-loop containing nucleotide triphosphate hydrolases"/>
    <property type="match status" value="1"/>
</dbReference>
<dbReference type="EMBL" id="JAWJWF010000048">
    <property type="protein sequence ID" value="KAK6619996.1"/>
    <property type="molecule type" value="Genomic_DNA"/>
</dbReference>
<dbReference type="InterPro" id="IPR005225">
    <property type="entry name" value="Small_GTP-bd"/>
</dbReference>
<sequence>MSPKIAQDDFVELELDPVMKTGKVVLVGSTGVGKTSLLQRFLDDKSNLKVQPTIWPSIFCIRLPVFGEILSLEVWDTSGQEKYRTMAHFFFGGIDVALVVFDITKTASFTQAKTWASGKCLTYIFLKRSKTKTLEFELPLTEILNFCKNPPILLLIGNKKDLTRRRQVSKIDALMYADKIGAAYMECSSTSHKGEETNVVCGFHYSLNKS</sequence>
<name>A0ABR1AHZ7_POLSC</name>
<dbReference type="SMART" id="SM00174">
    <property type="entry name" value="RHO"/>
    <property type="match status" value="1"/>
</dbReference>
<dbReference type="Pfam" id="PF00071">
    <property type="entry name" value="Ras"/>
    <property type="match status" value="2"/>
</dbReference>
<dbReference type="SMART" id="SM00173">
    <property type="entry name" value="RAS"/>
    <property type="match status" value="1"/>
</dbReference>
<dbReference type="PROSITE" id="PS51420">
    <property type="entry name" value="RHO"/>
    <property type="match status" value="1"/>
</dbReference>
<dbReference type="PANTHER" id="PTHR47977">
    <property type="entry name" value="RAS-RELATED PROTEIN RAB"/>
    <property type="match status" value="1"/>
</dbReference>
<evidence type="ECO:0000313" key="4">
    <source>
        <dbReference type="Proteomes" id="UP001359485"/>
    </source>
</evidence>
<dbReference type="CDD" id="cd00154">
    <property type="entry name" value="Rab"/>
    <property type="match status" value="1"/>
</dbReference>
<evidence type="ECO:0000256" key="2">
    <source>
        <dbReference type="ARBA" id="ARBA00023134"/>
    </source>
</evidence>
<dbReference type="SMART" id="SM00175">
    <property type="entry name" value="RAB"/>
    <property type="match status" value="1"/>
</dbReference>
<keyword evidence="4" id="KW-1185">Reference proteome</keyword>
<protein>
    <submittedName>
        <fullName evidence="3">Uncharacterized protein</fullName>
    </submittedName>
</protein>
<gene>
    <name evidence="3" type="ORF">RUM44_006396</name>
</gene>
<organism evidence="3 4">
    <name type="scientific">Polyplax serrata</name>
    <name type="common">Common mouse louse</name>
    <dbReference type="NCBI Taxonomy" id="468196"/>
    <lineage>
        <taxon>Eukaryota</taxon>
        <taxon>Metazoa</taxon>
        <taxon>Ecdysozoa</taxon>
        <taxon>Arthropoda</taxon>
        <taxon>Hexapoda</taxon>
        <taxon>Insecta</taxon>
        <taxon>Pterygota</taxon>
        <taxon>Neoptera</taxon>
        <taxon>Paraneoptera</taxon>
        <taxon>Psocodea</taxon>
        <taxon>Troctomorpha</taxon>
        <taxon>Phthiraptera</taxon>
        <taxon>Anoplura</taxon>
        <taxon>Polyplacidae</taxon>
        <taxon>Polyplax</taxon>
    </lineage>
</organism>
<dbReference type="SUPFAM" id="SSF52540">
    <property type="entry name" value="P-loop containing nucleoside triphosphate hydrolases"/>
    <property type="match status" value="1"/>
</dbReference>
<dbReference type="NCBIfam" id="TIGR00231">
    <property type="entry name" value="small_GTP"/>
    <property type="match status" value="1"/>
</dbReference>
<dbReference type="Proteomes" id="UP001359485">
    <property type="component" value="Unassembled WGS sequence"/>
</dbReference>
<evidence type="ECO:0000313" key="3">
    <source>
        <dbReference type="EMBL" id="KAK6619996.1"/>
    </source>
</evidence>
<dbReference type="PROSITE" id="PS51421">
    <property type="entry name" value="RAS"/>
    <property type="match status" value="1"/>
</dbReference>
<comment type="caution">
    <text evidence="3">The sequence shown here is derived from an EMBL/GenBank/DDBJ whole genome shotgun (WGS) entry which is preliminary data.</text>
</comment>
<dbReference type="PRINTS" id="PR00449">
    <property type="entry name" value="RASTRNSFRMNG"/>
</dbReference>